<dbReference type="EC" id="2.7.13.3" evidence="6"/>
<feature type="transmembrane region" description="Helical" evidence="4">
    <location>
        <begin position="149"/>
        <end position="170"/>
    </location>
</feature>
<evidence type="ECO:0000256" key="4">
    <source>
        <dbReference type="SAM" id="Phobius"/>
    </source>
</evidence>
<keyword evidence="4" id="KW-0812">Transmembrane</keyword>
<evidence type="ECO:0000313" key="6">
    <source>
        <dbReference type="EMBL" id="PKD32632.1"/>
    </source>
</evidence>
<sequence>MENLNNNIELNIGLLWFSAVITLFMFLGVVTDKTRSRPFMRCFTALLATNILMLLGESGLWIFGGSPDNIPILKLCAFISFGLGAILEVLYAYCLIGFVRERQKISWKYAKVIAVIGAVYLCIVVISLFNGMLFDFDSNGYYVDGEYYFIVRFLDFIIILLEIFMVIRFWKILTLKGTVYLLSFSVLPLLTMPLLSYWDPTPLYMATTVSLLLIYMLFRGELTRQLSEKEIQLVEKNRELAQKERQITENRISTMISQIQPHFIYNTLGTIHQLCLEQPEKAAELTHSFSQYLRGNFSELNNSVPIRFSQEMNHIKCYMSIEQVRFPDIQTEYDLKAEDFNLPALSVQPLVENAVKHGLMGLESGGKITVSTYETDTDYCVCVKDNGVGFDKSAVYDKNKHIGIENIRERITAMCGGTLTVDSVLGKGTTAVITIPKEEAI</sequence>
<dbReference type="Pfam" id="PF06580">
    <property type="entry name" value="His_kinase"/>
    <property type="match status" value="1"/>
</dbReference>
<dbReference type="InterPro" id="IPR010559">
    <property type="entry name" value="Sig_transdc_His_kin_internal"/>
</dbReference>
<proteinExistence type="predicted"/>
<reference evidence="6" key="1">
    <citation type="journal article" date="2018" name="Environ. Microbiol.">
        <title>Sporulation capability and amylosome conservation among diverse human colonic and rumen isolates of the keystone starch-degrader Ruminococcus bromii.</title>
        <authorList>
            <person name="Mukhopadhya I."/>
            <person name="Morais S."/>
            <person name="Laverde-Gomez J."/>
            <person name="Sheridan P.O."/>
            <person name="Walker A.W."/>
            <person name="Kelly W."/>
            <person name="Klieve A.V."/>
            <person name="Ouwerkerk D."/>
            <person name="Duncan S.H."/>
            <person name="Louis P."/>
            <person name="Koropatkin N."/>
            <person name="Cockburn D."/>
            <person name="Kibler R."/>
            <person name="Cooper P.J."/>
            <person name="Sandoval C."/>
            <person name="Crost E."/>
            <person name="Juge N."/>
            <person name="Bayer E.A."/>
            <person name="Flint H.J."/>
        </authorList>
    </citation>
    <scope>NUCLEOTIDE SEQUENCE [LARGE SCALE GENOMIC DNA]</scope>
    <source>
        <strain evidence="6">ATCC 27255</strain>
    </source>
</reference>
<keyword evidence="7" id="KW-1185">Reference proteome</keyword>
<keyword evidence="4" id="KW-1133">Transmembrane helix</keyword>
<dbReference type="RefSeq" id="WP_169923195.1">
    <property type="nucleotide sequence ID" value="NZ_CABMMZ010000019.1"/>
</dbReference>
<evidence type="ECO:0000256" key="3">
    <source>
        <dbReference type="SAM" id="Coils"/>
    </source>
</evidence>
<dbReference type="GO" id="GO:0016020">
    <property type="term" value="C:membrane"/>
    <property type="evidence" value="ECO:0007669"/>
    <property type="project" value="InterPro"/>
</dbReference>
<dbReference type="InterPro" id="IPR003594">
    <property type="entry name" value="HATPase_dom"/>
</dbReference>
<keyword evidence="2" id="KW-0902">Two-component regulatory system</keyword>
<feature type="coiled-coil region" evidence="3">
    <location>
        <begin position="219"/>
        <end position="251"/>
    </location>
</feature>
<evidence type="ECO:0000259" key="5">
    <source>
        <dbReference type="PROSITE" id="PS50109"/>
    </source>
</evidence>
<feature type="domain" description="Histidine kinase" evidence="5">
    <location>
        <begin position="350"/>
        <end position="439"/>
    </location>
</feature>
<accession>A0A2N0V070</accession>
<name>A0A2N0V070_9FIRM</name>
<dbReference type="GO" id="GO:0000155">
    <property type="term" value="F:phosphorelay sensor kinase activity"/>
    <property type="evidence" value="ECO:0007669"/>
    <property type="project" value="InterPro"/>
</dbReference>
<evidence type="ECO:0000313" key="7">
    <source>
        <dbReference type="Proteomes" id="UP000233425"/>
    </source>
</evidence>
<dbReference type="Pfam" id="PF02518">
    <property type="entry name" value="HATPase_c"/>
    <property type="match status" value="1"/>
</dbReference>
<evidence type="ECO:0000256" key="1">
    <source>
        <dbReference type="ARBA" id="ARBA00022777"/>
    </source>
</evidence>
<dbReference type="EMBL" id="NNSR01000019">
    <property type="protein sequence ID" value="PKD32632.1"/>
    <property type="molecule type" value="Genomic_DNA"/>
</dbReference>
<protein>
    <submittedName>
        <fullName evidence="6">Sensor histidine kinase YpdA</fullName>
        <ecNumber evidence="6">2.7.13.3</ecNumber>
    </submittedName>
</protein>
<dbReference type="InterPro" id="IPR050640">
    <property type="entry name" value="Bact_2-comp_sensor_kinase"/>
</dbReference>
<dbReference type="Proteomes" id="UP000233425">
    <property type="component" value="Unassembled WGS sequence"/>
</dbReference>
<keyword evidence="1 6" id="KW-0418">Kinase</keyword>
<feature type="transmembrane region" description="Helical" evidence="4">
    <location>
        <begin position="177"/>
        <end position="195"/>
    </location>
</feature>
<feature type="transmembrane region" description="Helical" evidence="4">
    <location>
        <begin position="109"/>
        <end position="129"/>
    </location>
</feature>
<feature type="transmembrane region" description="Helical" evidence="4">
    <location>
        <begin position="42"/>
        <end position="64"/>
    </location>
</feature>
<dbReference type="PANTHER" id="PTHR34220">
    <property type="entry name" value="SENSOR HISTIDINE KINASE YPDA"/>
    <property type="match status" value="1"/>
</dbReference>
<keyword evidence="3" id="KW-0175">Coiled coil</keyword>
<feature type="transmembrane region" description="Helical" evidence="4">
    <location>
        <begin position="12"/>
        <end position="30"/>
    </location>
</feature>
<comment type="caution">
    <text evidence="6">The sequence shown here is derived from an EMBL/GenBank/DDBJ whole genome shotgun (WGS) entry which is preliminary data.</text>
</comment>
<keyword evidence="4" id="KW-0472">Membrane</keyword>
<evidence type="ECO:0000256" key="2">
    <source>
        <dbReference type="ARBA" id="ARBA00023012"/>
    </source>
</evidence>
<dbReference type="SUPFAM" id="SSF55874">
    <property type="entry name" value="ATPase domain of HSP90 chaperone/DNA topoisomerase II/histidine kinase"/>
    <property type="match status" value="1"/>
</dbReference>
<dbReference type="InterPro" id="IPR036890">
    <property type="entry name" value="HATPase_C_sf"/>
</dbReference>
<dbReference type="Gene3D" id="3.30.565.10">
    <property type="entry name" value="Histidine kinase-like ATPase, C-terminal domain"/>
    <property type="match status" value="1"/>
</dbReference>
<dbReference type="AlphaFoldDB" id="A0A2N0V070"/>
<dbReference type="PROSITE" id="PS50109">
    <property type="entry name" value="HIS_KIN"/>
    <property type="match status" value="1"/>
</dbReference>
<gene>
    <name evidence="6" type="primary">ypdA</name>
    <name evidence="6" type="ORF">RBATCC27255_00207</name>
</gene>
<dbReference type="InterPro" id="IPR005467">
    <property type="entry name" value="His_kinase_dom"/>
</dbReference>
<feature type="transmembrane region" description="Helical" evidence="4">
    <location>
        <begin position="201"/>
        <end position="218"/>
    </location>
</feature>
<dbReference type="SMART" id="SM00387">
    <property type="entry name" value="HATPase_c"/>
    <property type="match status" value="1"/>
</dbReference>
<dbReference type="PANTHER" id="PTHR34220:SF7">
    <property type="entry name" value="SENSOR HISTIDINE KINASE YPDA"/>
    <property type="match status" value="1"/>
</dbReference>
<keyword evidence="6" id="KW-0808">Transferase</keyword>
<feature type="transmembrane region" description="Helical" evidence="4">
    <location>
        <begin position="70"/>
        <end position="97"/>
    </location>
</feature>
<organism evidence="6 7">
    <name type="scientific">Ruminococcus bromii</name>
    <dbReference type="NCBI Taxonomy" id="40518"/>
    <lineage>
        <taxon>Bacteria</taxon>
        <taxon>Bacillati</taxon>
        <taxon>Bacillota</taxon>
        <taxon>Clostridia</taxon>
        <taxon>Eubacteriales</taxon>
        <taxon>Oscillospiraceae</taxon>
        <taxon>Ruminococcus</taxon>
    </lineage>
</organism>